<organism evidence="8 9">
    <name type="scientific">Rhizorhabdus histidinilytica</name>
    <dbReference type="NCBI Taxonomy" id="439228"/>
    <lineage>
        <taxon>Bacteria</taxon>
        <taxon>Pseudomonadati</taxon>
        <taxon>Pseudomonadota</taxon>
        <taxon>Alphaproteobacteria</taxon>
        <taxon>Sphingomonadales</taxon>
        <taxon>Sphingomonadaceae</taxon>
        <taxon>Rhizorhabdus</taxon>
    </lineage>
</organism>
<reference evidence="9" key="1">
    <citation type="submission" date="2017-02" db="EMBL/GenBank/DDBJ databases">
        <authorList>
            <person name="Varghese N."/>
            <person name="Submissions S."/>
        </authorList>
    </citation>
    <scope>NUCLEOTIDE SEQUENCE [LARGE SCALE GENOMIC DNA]</scope>
    <source>
        <strain evidence="9">UM2</strain>
    </source>
</reference>
<evidence type="ECO:0000256" key="6">
    <source>
        <dbReference type="ARBA" id="ARBA00023014"/>
    </source>
</evidence>
<evidence type="ECO:0000313" key="8">
    <source>
        <dbReference type="EMBL" id="SKC05877.1"/>
    </source>
</evidence>
<gene>
    <name evidence="8" type="ORF">SAMN06295920_11379</name>
</gene>
<keyword evidence="5" id="KW-0408">Iron</keyword>
<dbReference type="InterPro" id="IPR015879">
    <property type="entry name" value="Ring_hydroxy_dOase_asu_C_dom"/>
</dbReference>
<evidence type="ECO:0000256" key="5">
    <source>
        <dbReference type="ARBA" id="ARBA00023004"/>
    </source>
</evidence>
<dbReference type="InterPro" id="IPR036922">
    <property type="entry name" value="Rieske_2Fe-2S_sf"/>
</dbReference>
<dbReference type="EMBL" id="FUYM01000013">
    <property type="protein sequence ID" value="SKC05877.1"/>
    <property type="molecule type" value="Genomic_DNA"/>
</dbReference>
<dbReference type="CDD" id="cd08879">
    <property type="entry name" value="RHO_alpha_C_AntDO-like"/>
    <property type="match status" value="1"/>
</dbReference>
<protein>
    <submittedName>
        <fullName evidence="8">p-cumate 2,3-dioxygenase alpha subunit</fullName>
    </submittedName>
</protein>
<accession>A0A1T5GC56</accession>
<keyword evidence="8" id="KW-0223">Dioxygenase</keyword>
<dbReference type="OrthoDB" id="7456916at2"/>
<keyword evidence="4" id="KW-0560">Oxidoreductase</keyword>
<dbReference type="AlphaFoldDB" id="A0A1T5GC56"/>
<dbReference type="Proteomes" id="UP000189818">
    <property type="component" value="Unassembled WGS sequence"/>
</dbReference>
<dbReference type="InterPro" id="IPR017941">
    <property type="entry name" value="Rieske_2Fe-2S"/>
</dbReference>
<evidence type="ECO:0000259" key="7">
    <source>
        <dbReference type="PROSITE" id="PS51296"/>
    </source>
</evidence>
<evidence type="ECO:0000313" key="9">
    <source>
        <dbReference type="Proteomes" id="UP000189818"/>
    </source>
</evidence>
<keyword evidence="6" id="KW-0411">Iron-sulfur</keyword>
<name>A0A1T5GC56_9SPHN</name>
<feature type="domain" description="Rieske" evidence="7">
    <location>
        <begin position="48"/>
        <end position="117"/>
    </location>
</feature>
<evidence type="ECO:0000256" key="2">
    <source>
        <dbReference type="ARBA" id="ARBA00022714"/>
    </source>
</evidence>
<keyword evidence="2" id="KW-0001">2Fe-2S</keyword>
<dbReference type="Pfam" id="PF00848">
    <property type="entry name" value="Ring_hydroxyl_A"/>
    <property type="match status" value="1"/>
</dbReference>
<dbReference type="Gene3D" id="2.102.10.10">
    <property type="entry name" value="Rieske [2Fe-2S] iron-sulphur domain"/>
    <property type="match status" value="1"/>
</dbReference>
<evidence type="ECO:0000256" key="1">
    <source>
        <dbReference type="ARBA" id="ARBA00008751"/>
    </source>
</evidence>
<keyword evidence="3" id="KW-0479">Metal-binding</keyword>
<dbReference type="GO" id="GO:0051213">
    <property type="term" value="F:dioxygenase activity"/>
    <property type="evidence" value="ECO:0007669"/>
    <property type="project" value="UniProtKB-KW"/>
</dbReference>
<dbReference type="PANTHER" id="PTHR43756">
    <property type="entry name" value="CHOLINE MONOOXYGENASE, CHLOROPLASTIC"/>
    <property type="match status" value="1"/>
</dbReference>
<dbReference type="SUPFAM" id="SSF50022">
    <property type="entry name" value="ISP domain"/>
    <property type="match status" value="1"/>
</dbReference>
<dbReference type="CDD" id="cd03469">
    <property type="entry name" value="Rieske_RO_Alpha_N"/>
    <property type="match status" value="1"/>
</dbReference>
<dbReference type="Pfam" id="PF00355">
    <property type="entry name" value="Rieske"/>
    <property type="match status" value="1"/>
</dbReference>
<dbReference type="GO" id="GO:0005506">
    <property type="term" value="F:iron ion binding"/>
    <property type="evidence" value="ECO:0007669"/>
    <property type="project" value="InterPro"/>
</dbReference>
<proteinExistence type="inferred from homology"/>
<comment type="similarity">
    <text evidence="1">Belongs to the bacterial ring-hydroxylating dioxygenase alpha subunit family.</text>
</comment>
<dbReference type="RefSeq" id="WP_079650444.1">
    <property type="nucleotide sequence ID" value="NZ_FUYM01000013.1"/>
</dbReference>
<keyword evidence="9" id="KW-1185">Reference proteome</keyword>
<dbReference type="STRING" id="439228.SAMN06295920_11379"/>
<evidence type="ECO:0000256" key="4">
    <source>
        <dbReference type="ARBA" id="ARBA00023002"/>
    </source>
</evidence>
<sequence>MATAFEKHPTGTGWVVEDHDSFRVARTTFTDQDVLERERGGIFDRCWLYIGHESELPNPNDFVRRSVGGRDLIFNRDRKGDYHAFFNSCPHRGAAVVREDKGSSISFKCFYHGWSFNNNGAFATRFAAGTYPDDFNKDGCANLVSVPRLAGYAGFWFVNFDANAESLEDYLAGAKDFLQVVADHAADGMEIVGGIQEYSVRANWKLLVENSFDGYHAHETHSTYLEYLVDAIGGPAELFPSRGNISRAYDLGNGHAVIEGPAPWGRPVAQWIPAWGEDGREEIAAIYAELEKRLGKERAEQVAYGNRNLLIFPNLVINDIMAITVRTFYPEQPDYMNVNSWALAPKGEARHFRKRRLDNFLEFLGPGGFATPDDVEALESCQRSYRNRAAAGWNDISRGMLRDEPLADDEAQMRAFWREWDRRVAKAG</sequence>
<dbReference type="PROSITE" id="PS51296">
    <property type="entry name" value="RIESKE"/>
    <property type="match status" value="1"/>
</dbReference>
<dbReference type="GO" id="GO:0051537">
    <property type="term" value="F:2 iron, 2 sulfur cluster binding"/>
    <property type="evidence" value="ECO:0007669"/>
    <property type="project" value="UniProtKB-KW"/>
</dbReference>
<dbReference type="PRINTS" id="PR00090">
    <property type="entry name" value="RNGDIOXGNASE"/>
</dbReference>
<dbReference type="InterPro" id="IPR001663">
    <property type="entry name" value="Rng_hydr_dOase-A"/>
</dbReference>
<dbReference type="Gene3D" id="3.90.380.10">
    <property type="entry name" value="Naphthalene 1,2-dioxygenase Alpha Subunit, Chain A, domain 1"/>
    <property type="match status" value="1"/>
</dbReference>
<dbReference type="PANTHER" id="PTHR43756:SF1">
    <property type="entry name" value="3-PHENYLPROPIONATE_CINNAMIC ACID DIOXYGENASE SUBUNIT ALPHA"/>
    <property type="match status" value="1"/>
</dbReference>
<evidence type="ECO:0000256" key="3">
    <source>
        <dbReference type="ARBA" id="ARBA00022723"/>
    </source>
</evidence>
<dbReference type="SUPFAM" id="SSF55961">
    <property type="entry name" value="Bet v1-like"/>
    <property type="match status" value="1"/>
</dbReference>